<dbReference type="Gene3D" id="1.10.10.2840">
    <property type="entry name" value="PucR C-terminal helix-turn-helix domain"/>
    <property type="match status" value="1"/>
</dbReference>
<evidence type="ECO:0000313" key="4">
    <source>
        <dbReference type="EMBL" id="MBB5490134.1"/>
    </source>
</evidence>
<evidence type="ECO:0008006" key="6">
    <source>
        <dbReference type="Google" id="ProtNLM"/>
    </source>
</evidence>
<dbReference type="InterPro" id="IPR051448">
    <property type="entry name" value="CdaR-like_regulators"/>
</dbReference>
<evidence type="ECO:0000259" key="3">
    <source>
        <dbReference type="Pfam" id="PF13556"/>
    </source>
</evidence>
<dbReference type="PANTHER" id="PTHR33744:SF1">
    <property type="entry name" value="DNA-BINDING TRANSCRIPTIONAL ACTIVATOR ADER"/>
    <property type="match status" value="1"/>
</dbReference>
<dbReference type="Pfam" id="PF07905">
    <property type="entry name" value="PucR"/>
    <property type="match status" value="1"/>
</dbReference>
<feature type="domain" description="PucR C-terminal helix-turn-helix" evidence="3">
    <location>
        <begin position="453"/>
        <end position="509"/>
    </location>
</feature>
<feature type="domain" description="Purine catabolism PurC-like" evidence="2">
    <location>
        <begin position="34"/>
        <end position="132"/>
    </location>
</feature>
<reference evidence="4 5" key="1">
    <citation type="submission" date="2020-08" db="EMBL/GenBank/DDBJ databases">
        <title>Sequencing the genomes of 1000 actinobacteria strains.</title>
        <authorList>
            <person name="Klenk H.-P."/>
        </authorList>
    </citation>
    <scope>NUCLEOTIDE SEQUENCE [LARGE SCALE GENOMIC DNA]</scope>
    <source>
        <strain evidence="4 5">DSM 44598</strain>
    </source>
</reference>
<dbReference type="InterPro" id="IPR012914">
    <property type="entry name" value="PucR_dom"/>
</dbReference>
<dbReference type="PANTHER" id="PTHR33744">
    <property type="entry name" value="CARBOHYDRATE DIACID REGULATOR"/>
    <property type="match status" value="1"/>
</dbReference>
<feature type="region of interest" description="Disordered" evidence="1">
    <location>
        <begin position="179"/>
        <end position="202"/>
    </location>
</feature>
<dbReference type="Pfam" id="PF13556">
    <property type="entry name" value="HTH_30"/>
    <property type="match status" value="1"/>
</dbReference>
<gene>
    <name evidence="4" type="ORF">HNR07_001271</name>
</gene>
<dbReference type="EMBL" id="JACHDO010000001">
    <property type="protein sequence ID" value="MBB5490134.1"/>
    <property type="molecule type" value="Genomic_DNA"/>
</dbReference>
<evidence type="ECO:0000259" key="2">
    <source>
        <dbReference type="Pfam" id="PF07905"/>
    </source>
</evidence>
<evidence type="ECO:0000313" key="5">
    <source>
        <dbReference type="Proteomes" id="UP000579647"/>
    </source>
</evidence>
<keyword evidence="5" id="KW-1185">Reference proteome</keyword>
<dbReference type="AlphaFoldDB" id="A0A840W2D7"/>
<comment type="caution">
    <text evidence="4">The sequence shown here is derived from an EMBL/GenBank/DDBJ whole genome shotgun (WGS) entry which is preliminary data.</text>
</comment>
<sequence length="516" mass="54673">MVDGTGGADSHDVPLSVVTGRRDLALTTVVAAGDPAITWAVASEMVEPAAYLRGGELLLTAGVNLPATAAGVRAYVDSLVRTGVGAIGFGVAPVYDSIPERLIEQCHSQGLPLLEVPQTTPFAAVSRAVGEELEERHLRDVRRLGEAHQALARAVTATAPVQRVLSVLADSLGAWAVLEPSDPGTPAHRTTGAPRSTDPELRPLIAKLTDPAGPRGAKAPSGSDEVFLHTVGVPPQERGVVLVGRPEPLGITDRAVLRTATALLDLLSRTVEDAPPVPGRLLTGLLLDGGLDEATAPLLAELADTRGRTGAAGAYRVLRARPLTRDRHTAPGDLPLGTHLVDRAATDTETDAGEGVRAVLADRGEQVHREHLDLLRAHGWIAALSEPVPAPELPEADRRAAALLVRARASGEPLLWSEGTDPFAVLLDPAGTSGLRRELLGPLARDTGAARTLRETLRVWLARHGNWDRAAADLGVHRNSVRYRIGRIERDLGVDLADAEQRMRLWFALTRGPDPH</sequence>
<accession>A0A840W2D7</accession>
<dbReference type="InterPro" id="IPR025736">
    <property type="entry name" value="PucR_C-HTH_dom"/>
</dbReference>
<name>A0A840W2D7_9ACTN</name>
<evidence type="ECO:0000256" key="1">
    <source>
        <dbReference type="SAM" id="MobiDB-lite"/>
    </source>
</evidence>
<dbReference type="Proteomes" id="UP000579647">
    <property type="component" value="Unassembled WGS sequence"/>
</dbReference>
<protein>
    <recommendedName>
        <fullName evidence="6">PucR family transcriptional regulator</fullName>
    </recommendedName>
</protein>
<dbReference type="InterPro" id="IPR042070">
    <property type="entry name" value="PucR_C-HTH_sf"/>
</dbReference>
<dbReference type="RefSeq" id="WP_184363094.1">
    <property type="nucleotide sequence ID" value="NZ_BAAAKM010000095.1"/>
</dbReference>
<proteinExistence type="predicted"/>
<organism evidence="4 5">
    <name type="scientific">Nocardiopsis metallicus</name>
    <dbReference type="NCBI Taxonomy" id="179819"/>
    <lineage>
        <taxon>Bacteria</taxon>
        <taxon>Bacillati</taxon>
        <taxon>Actinomycetota</taxon>
        <taxon>Actinomycetes</taxon>
        <taxon>Streptosporangiales</taxon>
        <taxon>Nocardiopsidaceae</taxon>
        <taxon>Nocardiopsis</taxon>
    </lineage>
</organism>